<sequence>MILGRDLATWGLLTLLALPVAEFWWQGRRIGRTLDSVERPDSPFASLLGGLAPSRSAPAKSA</sequence>
<reference evidence="2 3" key="1">
    <citation type="journal article" date="2023" name="PLoS ONE">
        <title>Complete genome assembly of Hawai'i environmental nontuberculous mycobacteria reveals unexpected co-isolation with methylobacteria.</title>
        <authorList>
            <person name="Hendrix J."/>
            <person name="Epperson L.E."/>
            <person name="Tong E.I."/>
            <person name="Chan Y.L."/>
            <person name="Hasan N.A."/>
            <person name="Dawrs S.N."/>
            <person name="Norton G.J."/>
            <person name="Virdi R."/>
            <person name="Crooks J.L."/>
            <person name="Chan E.D."/>
            <person name="Honda J.R."/>
            <person name="Strong M."/>
        </authorList>
    </citation>
    <scope>NUCLEOTIDE SEQUENCE [LARGE SCALE GENOMIC DNA]</scope>
    <source>
        <strain evidence="2 3">NJH_HI01</strain>
    </source>
</reference>
<gene>
    <name evidence="2" type="ORF">PUR21_07345</name>
</gene>
<dbReference type="EMBL" id="JAQYXL010000001">
    <property type="protein sequence ID" value="MEN3227452.1"/>
    <property type="molecule type" value="Genomic_DNA"/>
</dbReference>
<dbReference type="Proteomes" id="UP001404845">
    <property type="component" value="Unassembled WGS sequence"/>
</dbReference>
<protein>
    <submittedName>
        <fullName evidence="2">Uncharacterized protein</fullName>
    </submittedName>
</protein>
<name>A0ABU9Z7X2_9HYPH</name>
<feature type="region of interest" description="Disordered" evidence="1">
    <location>
        <begin position="41"/>
        <end position="62"/>
    </location>
</feature>
<comment type="caution">
    <text evidence="2">The sequence shown here is derived from an EMBL/GenBank/DDBJ whole genome shotgun (WGS) entry which is preliminary data.</text>
</comment>
<proteinExistence type="predicted"/>
<evidence type="ECO:0000256" key="1">
    <source>
        <dbReference type="SAM" id="MobiDB-lite"/>
    </source>
</evidence>
<accession>A0ABU9Z7X2</accession>
<organism evidence="2 3">
    <name type="scientific">Methylorubrum rhodesianum</name>
    <dbReference type="NCBI Taxonomy" id="29427"/>
    <lineage>
        <taxon>Bacteria</taxon>
        <taxon>Pseudomonadati</taxon>
        <taxon>Pseudomonadota</taxon>
        <taxon>Alphaproteobacteria</taxon>
        <taxon>Hyphomicrobiales</taxon>
        <taxon>Methylobacteriaceae</taxon>
        <taxon>Methylorubrum</taxon>
    </lineage>
</organism>
<dbReference type="RefSeq" id="WP_157228223.1">
    <property type="nucleotide sequence ID" value="NZ_JACHOS010000009.1"/>
</dbReference>
<evidence type="ECO:0000313" key="3">
    <source>
        <dbReference type="Proteomes" id="UP001404845"/>
    </source>
</evidence>
<keyword evidence="3" id="KW-1185">Reference proteome</keyword>
<evidence type="ECO:0000313" key="2">
    <source>
        <dbReference type="EMBL" id="MEN3227452.1"/>
    </source>
</evidence>